<dbReference type="PANTHER" id="PTHR33180:SF31">
    <property type="entry name" value="POLYPROTEIN PROTEIN"/>
    <property type="match status" value="1"/>
</dbReference>
<feature type="compositionally biased region" description="Low complexity" evidence="1">
    <location>
        <begin position="546"/>
        <end position="565"/>
    </location>
</feature>
<keyword evidence="4" id="KW-1185">Reference proteome</keyword>
<evidence type="ECO:0000313" key="4">
    <source>
        <dbReference type="Proteomes" id="UP000011115"/>
    </source>
</evidence>
<dbReference type="EnsemblPlants" id="PGSC0003DMT400092657">
    <property type="protein sequence ID" value="PGSC0003DMT400092657"/>
    <property type="gene ID" value="PGSC0003DMG400042228"/>
</dbReference>
<feature type="region of interest" description="Disordered" evidence="1">
    <location>
        <begin position="630"/>
        <end position="652"/>
    </location>
</feature>
<accession>M1DQ96</accession>
<name>M1DQ96_SOLTU</name>
<evidence type="ECO:0000256" key="1">
    <source>
        <dbReference type="SAM" id="MobiDB-lite"/>
    </source>
</evidence>
<dbReference type="HOGENOM" id="CLU_029307_12_3_1"/>
<reference evidence="4" key="1">
    <citation type="journal article" date="2011" name="Nature">
        <title>Genome sequence and analysis of the tuber crop potato.</title>
        <authorList>
            <consortium name="The Potato Genome Sequencing Consortium"/>
        </authorList>
    </citation>
    <scope>NUCLEOTIDE SEQUENCE [LARGE SCALE GENOMIC DNA]</scope>
    <source>
        <strain evidence="4">cv. DM1-3 516 R44</strain>
    </source>
</reference>
<dbReference type="Gramene" id="PGSC0003DMT400092657">
    <property type="protein sequence ID" value="PGSC0003DMT400092657"/>
    <property type="gene ID" value="PGSC0003DMG400042228"/>
</dbReference>
<feature type="region of interest" description="Disordered" evidence="1">
    <location>
        <begin position="252"/>
        <end position="280"/>
    </location>
</feature>
<dbReference type="GO" id="GO:0009579">
    <property type="term" value="C:thylakoid"/>
    <property type="evidence" value="ECO:0000318"/>
    <property type="project" value="GO_Central"/>
</dbReference>
<reference evidence="3" key="2">
    <citation type="submission" date="2015-06" db="UniProtKB">
        <authorList>
            <consortium name="EnsemblPlants"/>
        </authorList>
    </citation>
    <scope>IDENTIFICATION</scope>
    <source>
        <strain evidence="3">DM1-3 516 R44</strain>
    </source>
</reference>
<proteinExistence type="predicted"/>
<organism evidence="3 4">
    <name type="scientific">Solanum tuberosum</name>
    <name type="common">Potato</name>
    <dbReference type="NCBI Taxonomy" id="4113"/>
    <lineage>
        <taxon>Eukaryota</taxon>
        <taxon>Viridiplantae</taxon>
        <taxon>Streptophyta</taxon>
        <taxon>Embryophyta</taxon>
        <taxon>Tracheophyta</taxon>
        <taxon>Spermatophyta</taxon>
        <taxon>Magnoliopsida</taxon>
        <taxon>eudicotyledons</taxon>
        <taxon>Gunneridae</taxon>
        <taxon>Pentapetalae</taxon>
        <taxon>asterids</taxon>
        <taxon>lamiids</taxon>
        <taxon>Solanales</taxon>
        <taxon>Solanaceae</taxon>
        <taxon>Solanoideae</taxon>
        <taxon>Solaneae</taxon>
        <taxon>Solanum</taxon>
    </lineage>
</organism>
<protein>
    <recommendedName>
        <fullName evidence="2">Putative plant transposon protein domain-containing protein</fullName>
    </recommendedName>
</protein>
<evidence type="ECO:0000259" key="2">
    <source>
        <dbReference type="Pfam" id="PF20167"/>
    </source>
</evidence>
<dbReference type="PaxDb" id="4113-PGSC0003DMT400092657"/>
<dbReference type="PANTHER" id="PTHR33180">
    <property type="entry name" value="PHOTOSYSTEM II CP43 REACTION CENTER PROTEIN"/>
    <property type="match status" value="1"/>
</dbReference>
<dbReference type="AlphaFoldDB" id="M1DQ96"/>
<dbReference type="GO" id="GO:0009523">
    <property type="term" value="C:photosystem II"/>
    <property type="evidence" value="ECO:0000318"/>
    <property type="project" value="GO_Central"/>
</dbReference>
<feature type="region of interest" description="Disordered" evidence="1">
    <location>
        <begin position="539"/>
        <end position="574"/>
    </location>
</feature>
<dbReference type="eggNOG" id="ENOG502SPYA">
    <property type="taxonomic scope" value="Eukaryota"/>
</dbReference>
<feature type="domain" description="Putative plant transposon protein" evidence="2">
    <location>
        <begin position="349"/>
        <end position="485"/>
    </location>
</feature>
<sequence>MIVLKETPRSPIWVVVIKKSYPNTRIWIEEQCKDTNVQKETNVGSPKVTNLEDAEGPDRKAMKLAKGCIAEWFRNAWRLASKTPSHRLTEEVSEPDPDHHWTRGILKLESQKLDEPMDYLANHRLGRRSRLYPPFGPPGPVKLGEASAHSAFRRVGRCARLISPKGLELGGAVGWNFKVGVESRHVGQFGELGLARRTTQQFVEFPLITFNLMLIWSFGPVTFDMARPKVAGRDMLPHKKAEGMKINEDAAASKAKATKLPTTDPWAINSEPEDDELQATQRAELRSERINDPSRIRTPQATTTPFTLAQAVVLAPMVQGPPPQSMNRLKTERLRTIREEKRLSTDGIIDSDAINAILGVSTRIEDDCQYKIRTKTLENMKKWLAPLISDGTPKWLEVGAPIEKKDLNIAAGFWFGFISSTIMPSQNESILRHAKATYLGCIIDGTRLHLGMIIAQEMFMRAKQRQTSLPFLVLITELCRQARVPRDEKKDVEVIPISSTKIWRIEAEYLKDKVEKKKAGPVDTSPVVDIQILPAEEVFPTPAPGPSVTSSDAPSVTPSSSTASFPPRPDRRASSLEVTIRGMIERGLADPVTPLTVTIDALPARIAVCEQGQWATDKIPDVLVDPGVPPATIGDEVQTEEVGAAEYEDETD</sequence>
<evidence type="ECO:0000313" key="3">
    <source>
        <dbReference type="EnsemblPlants" id="PGSC0003DMT400092657"/>
    </source>
</evidence>
<dbReference type="InParanoid" id="M1DQ96"/>
<dbReference type="Proteomes" id="UP000011115">
    <property type="component" value="Unassembled WGS sequence"/>
</dbReference>
<dbReference type="InterPro" id="IPR046796">
    <property type="entry name" value="Transposase_32_dom"/>
</dbReference>
<dbReference type="Pfam" id="PF20167">
    <property type="entry name" value="Transposase_32"/>
    <property type="match status" value="1"/>
</dbReference>